<dbReference type="CDD" id="cd19077">
    <property type="entry name" value="AKR_AKR8A1-2"/>
    <property type="match status" value="1"/>
</dbReference>
<dbReference type="CDD" id="cd12148">
    <property type="entry name" value="fungal_TF_MHR"/>
    <property type="match status" value="1"/>
</dbReference>
<dbReference type="Gene3D" id="3.90.660.10">
    <property type="match status" value="1"/>
</dbReference>
<evidence type="ECO:0000256" key="3">
    <source>
        <dbReference type="RuleBase" id="RU362067"/>
    </source>
</evidence>
<protein>
    <recommendedName>
        <fullName evidence="3">Amine oxidase</fullName>
        <ecNumber evidence="3">1.4.3.-</ecNumber>
    </recommendedName>
</protein>
<dbReference type="PANTHER" id="PTHR10742">
    <property type="entry name" value="FLAVIN MONOAMINE OXIDASE"/>
    <property type="match status" value="1"/>
</dbReference>
<reference evidence="7 8" key="1">
    <citation type="journal article" date="2023" name="G3 (Bethesda)">
        <title>A chromosome-level genome assembly of Zasmidium syzygii isolated from banana leaves.</title>
        <authorList>
            <person name="van Westerhoven A.C."/>
            <person name="Mehrabi R."/>
            <person name="Talebi R."/>
            <person name="Steentjes M.B.F."/>
            <person name="Corcolon B."/>
            <person name="Chong P.A."/>
            <person name="Kema G.H.J."/>
            <person name="Seidl M.F."/>
        </authorList>
    </citation>
    <scope>NUCLEOTIDE SEQUENCE [LARGE SCALE GENOMIC DNA]</scope>
    <source>
        <strain evidence="7 8">P124</strain>
    </source>
</reference>
<evidence type="ECO:0000256" key="1">
    <source>
        <dbReference type="ARBA" id="ARBA00001974"/>
    </source>
</evidence>
<dbReference type="Gene3D" id="3.20.20.100">
    <property type="entry name" value="NADP-dependent oxidoreductase domain"/>
    <property type="match status" value="1"/>
</dbReference>
<name>A0ABR0E488_ZASCE</name>
<comment type="similarity">
    <text evidence="3">Belongs to the flavin monoamine oxidase family.</text>
</comment>
<keyword evidence="8" id="KW-1185">Reference proteome</keyword>
<organism evidence="7 8">
    <name type="scientific">Zasmidium cellare</name>
    <name type="common">Wine cellar mold</name>
    <name type="synonym">Racodium cellare</name>
    <dbReference type="NCBI Taxonomy" id="395010"/>
    <lineage>
        <taxon>Eukaryota</taxon>
        <taxon>Fungi</taxon>
        <taxon>Dikarya</taxon>
        <taxon>Ascomycota</taxon>
        <taxon>Pezizomycotina</taxon>
        <taxon>Dothideomycetes</taxon>
        <taxon>Dothideomycetidae</taxon>
        <taxon>Mycosphaerellales</taxon>
        <taxon>Mycosphaerellaceae</taxon>
        <taxon>Zasmidium</taxon>
    </lineage>
</organism>
<gene>
    <name evidence="7" type="ORF">PRZ48_012052</name>
</gene>
<evidence type="ECO:0000259" key="6">
    <source>
        <dbReference type="Pfam" id="PF01593"/>
    </source>
</evidence>
<evidence type="ECO:0000313" key="7">
    <source>
        <dbReference type="EMBL" id="KAK4496073.1"/>
    </source>
</evidence>
<dbReference type="InterPro" id="IPR036812">
    <property type="entry name" value="NAD(P)_OxRdtase_dom_sf"/>
</dbReference>
<dbReference type="Pfam" id="PF00248">
    <property type="entry name" value="Aldo_ket_red"/>
    <property type="match status" value="1"/>
</dbReference>
<accession>A0ABR0E488</accession>
<dbReference type="PANTHER" id="PTHR10742:SF313">
    <property type="entry name" value="AMINE OXIDASE"/>
    <property type="match status" value="1"/>
</dbReference>
<dbReference type="SUPFAM" id="SSF54373">
    <property type="entry name" value="FAD-linked reductases, C-terminal domain"/>
    <property type="match status" value="1"/>
</dbReference>
<proteinExistence type="inferred from homology"/>
<feature type="signal peptide" evidence="4">
    <location>
        <begin position="1"/>
        <end position="17"/>
    </location>
</feature>
<comment type="cofactor">
    <cofactor evidence="1 3">
        <name>FAD</name>
        <dbReference type="ChEBI" id="CHEBI:57692"/>
    </cofactor>
</comment>
<dbReference type="EMBL" id="JAXOVC010000010">
    <property type="protein sequence ID" value="KAK4496073.1"/>
    <property type="molecule type" value="Genomic_DNA"/>
</dbReference>
<dbReference type="SUPFAM" id="SSF51430">
    <property type="entry name" value="NAD(P)-linked oxidoreductase"/>
    <property type="match status" value="1"/>
</dbReference>
<dbReference type="EC" id="1.4.3.-" evidence="3"/>
<dbReference type="InterPro" id="IPR001613">
    <property type="entry name" value="Flavin_amine_oxidase"/>
</dbReference>
<comment type="caution">
    <text evidence="7">The sequence shown here is derived from an EMBL/GenBank/DDBJ whole genome shotgun (WGS) entry which is preliminary data.</text>
</comment>
<dbReference type="InterPro" id="IPR050281">
    <property type="entry name" value="Flavin_monoamine_oxidase"/>
</dbReference>
<evidence type="ECO:0000256" key="4">
    <source>
        <dbReference type="SAM" id="SignalP"/>
    </source>
</evidence>
<keyword evidence="3" id="KW-0274">FAD</keyword>
<dbReference type="Proteomes" id="UP001305779">
    <property type="component" value="Unassembled WGS sequence"/>
</dbReference>
<evidence type="ECO:0000313" key="8">
    <source>
        <dbReference type="Proteomes" id="UP001305779"/>
    </source>
</evidence>
<dbReference type="Gene3D" id="3.50.50.60">
    <property type="entry name" value="FAD/NAD(P)-binding domain"/>
    <property type="match status" value="1"/>
</dbReference>
<dbReference type="Pfam" id="PF01593">
    <property type="entry name" value="Amino_oxidase"/>
    <property type="match status" value="1"/>
</dbReference>
<evidence type="ECO:0000259" key="5">
    <source>
        <dbReference type="Pfam" id="PF00248"/>
    </source>
</evidence>
<dbReference type="InterPro" id="IPR002937">
    <property type="entry name" value="Amino_oxidase"/>
</dbReference>
<dbReference type="PRINTS" id="PR00757">
    <property type="entry name" value="AMINEOXDASEF"/>
</dbReference>
<evidence type="ECO:0000256" key="2">
    <source>
        <dbReference type="ARBA" id="ARBA00023002"/>
    </source>
</evidence>
<dbReference type="InterPro" id="IPR023210">
    <property type="entry name" value="NADP_OxRdtase_dom"/>
</dbReference>
<dbReference type="InterPro" id="IPR036188">
    <property type="entry name" value="FAD/NAD-bd_sf"/>
</dbReference>
<feature type="chain" id="PRO_5046105032" description="Amine oxidase" evidence="4">
    <location>
        <begin position="18"/>
        <end position="1417"/>
    </location>
</feature>
<keyword evidence="3" id="KW-0285">Flavoprotein</keyword>
<sequence>MDKLLLTLFSLIGTSAAAPLACEKTDVLILGAGSAGISAAKALSNQNITNFIILEYNKDIGGRVKHTNFGQKPDGSGPYVIEQGANWIHEIGENDGKSEPMNPIYQLALQDNLDVSQFTEKNITGFDDSGDYFNVSQLSDEFYQALDRAYEPIFPGEDTGEKDISIRGALSRAGWNSERDHLAQAAEVFGFDFDYAVDPEVVTTFGPSGDTKDPYSGSGGPDVFVRDQRGYNFILKQQLRSFLKYGDPRLRLNTTVTKISTSNSSVTVTTEDSHCFQAKHSISTFSVGVLQNAALKPHKAPVRFVPELPAWKQDAISGFGMGIYTKIFFQFNASEIFWPLDVENIIYASPTQRAYYNTWQSLTLEHYFPGSGLIFATMYTQDALKVEAQSDEETKEEALDVLRRMFGDGNVTEPLDFMYPRWGMEPWAYGSYSYWPVGFTAQQHENLRANVGRLWFAGEALASRHQQSTVHGAWLTACFQKQRISYGINQLIDQGDRDPRSLKVYPCFAPQPDLTYITPHSHQNPSYTNSLASVTVPAECPRNGKHVRDARCEDSVVIARSLASDAFKREWAVNAVASGWAVTIHEYIETITGPGLRESPITPPIMPPPNPTLDTHSRLLKLLSSLQQLLPPKQSILQLVDFHGHSLQWYHGSMSSRSFRQELCSAPQSIDSIYLRGLDLQWCALLFATLAASLTIASEPTVTAWGFSNQRRKDLSRLWYRAASQSLDLAASVQQPGICTVQAVQVLFMSAKSLGYLEKQMHLFGVAHKTALDLGYEQLPYEATLDMLTPPPSFEQLVSEEPVTNQMIWTQLCLQEWLATRAIDILTTNRLLRTNESTHATGDYILPGHAISIQVNPQLSTILDTDFCIFLDRVAQIAAGHFESSCNMPEESSSYIDVLDLDQKLRVLSKDPIYQTQKPPRIVLSHLLLLLHKRWFLRSFEDSQFSYSRWASVTAATQIIRDIDTAREGKGEVSLWNFLSTVFAALVTMCQNIAHLSLMEAAYCEHREMIDRGVAALQGSCYGDLSREIPTPRRDHNSVVGEHHTPIFSLQVPFELLPGKPSDQINNPSIPNKMPAPALLNLPINRTGYGLMGLTWTPTPPSTTSAIQAMKAALNHGANFWNGGIIYGTPTSNSLHLLRSYFEQHPEDASKVVLSIKGGINPATHRPDSSEAFITQEIDAALSILDGKKCLDIYETARIDPTTPIETVMHTLLSLKSANKINGIGLSEPSASTIHRAASVGKIDVVEVEVSLWSTDIFTNGVAQACAEHGIVVAAYSPLGKGFLTGKMVRPEELKDGDHRKGMPRFQPGVFESNYKLVEGVKGIAGRKGVQAGQVALAWVRAQSGRGGNPVIVPIPGSTSFERIGENMVEVELTEDELKELDKLVKEHAITGGRYPEHFEKLCFGDSITLEEWSKKE</sequence>
<feature type="domain" description="NADP-dependent oxidoreductase" evidence="5">
    <location>
        <begin position="1088"/>
        <end position="1385"/>
    </location>
</feature>
<feature type="domain" description="Amine oxidase" evidence="6">
    <location>
        <begin position="35"/>
        <end position="478"/>
    </location>
</feature>
<keyword evidence="2 3" id="KW-0560">Oxidoreductase</keyword>
<dbReference type="SUPFAM" id="SSF51905">
    <property type="entry name" value="FAD/NAD(P)-binding domain"/>
    <property type="match status" value="1"/>
</dbReference>
<keyword evidence="4" id="KW-0732">Signal</keyword>